<dbReference type="EMBL" id="VANI01000021">
    <property type="protein sequence ID" value="TLM74474.1"/>
    <property type="molecule type" value="Genomic_DNA"/>
</dbReference>
<feature type="domain" description="Glycoside hydrolase family 9" evidence="4">
    <location>
        <begin position="400"/>
        <end position="798"/>
    </location>
</feature>
<evidence type="ECO:0000259" key="4">
    <source>
        <dbReference type="Pfam" id="PF00759"/>
    </source>
</evidence>
<evidence type="ECO:0000313" key="5">
    <source>
        <dbReference type="EMBL" id="TLM74474.1"/>
    </source>
</evidence>
<evidence type="ECO:0000256" key="2">
    <source>
        <dbReference type="ARBA" id="ARBA00023277"/>
    </source>
</evidence>
<dbReference type="InterPro" id="IPR012341">
    <property type="entry name" value="6hp_glycosidase-like_sf"/>
</dbReference>
<dbReference type="CDD" id="cd02850">
    <property type="entry name" value="E_set_Cellulase_N"/>
    <property type="match status" value="1"/>
</dbReference>
<dbReference type="InterPro" id="IPR014756">
    <property type="entry name" value="Ig_E-set"/>
</dbReference>
<dbReference type="SUPFAM" id="SSF81296">
    <property type="entry name" value="E set domains"/>
    <property type="match status" value="1"/>
</dbReference>
<evidence type="ECO:0000256" key="3">
    <source>
        <dbReference type="ARBA" id="ARBA00023326"/>
    </source>
</evidence>
<evidence type="ECO:0000256" key="1">
    <source>
        <dbReference type="ARBA" id="ARBA00007072"/>
    </source>
</evidence>
<accession>A0ABY2UE86</accession>
<dbReference type="Gene3D" id="2.60.40.10">
    <property type="entry name" value="Immunoglobulins"/>
    <property type="match status" value="1"/>
</dbReference>
<keyword evidence="5" id="KW-0378">Hydrolase</keyword>
<dbReference type="InterPro" id="IPR001701">
    <property type="entry name" value="Glyco_hydro_9"/>
</dbReference>
<keyword evidence="3" id="KW-0624">Polysaccharide degradation</keyword>
<gene>
    <name evidence="5" type="ORF">FDY93_17470</name>
</gene>
<dbReference type="Proteomes" id="UP000306791">
    <property type="component" value="Unassembled WGS sequence"/>
</dbReference>
<dbReference type="InterPro" id="IPR004197">
    <property type="entry name" value="Cellulase_Ig-like"/>
</dbReference>
<keyword evidence="6" id="KW-1185">Reference proteome</keyword>
<keyword evidence="2" id="KW-0119">Carbohydrate metabolism</keyword>
<organism evidence="5 6">
    <name type="scientific">Microbulbifer harenosus</name>
    <dbReference type="NCBI Taxonomy" id="2576840"/>
    <lineage>
        <taxon>Bacteria</taxon>
        <taxon>Pseudomonadati</taxon>
        <taxon>Pseudomonadota</taxon>
        <taxon>Gammaproteobacteria</taxon>
        <taxon>Cellvibrionales</taxon>
        <taxon>Microbulbiferaceae</taxon>
        <taxon>Microbulbifer</taxon>
    </lineage>
</organism>
<dbReference type="Pfam" id="PF00759">
    <property type="entry name" value="Glyco_hydro_9"/>
    <property type="match status" value="1"/>
</dbReference>
<sequence length="868" mass="96693">MLSLPLIALGLSACDGESPVVDSNSQVFTEAGTASAITPDLRLNDREYFQAPGVNILAFSNPPGGLFYDAKTSGIEIIQRGERIATNGDLRLLHTPEQWDGMGQLIERSVEREASRIEARLEYPELGFSYRVVAQAEGGKMEISVQLDEPLPQKLAGKAGFNMEFLPASYFGKAYLMDGRGGLFPRHPGGGMQFDETGRTEPLPLATGHKLVLSPEDPINRVAIRNLGGDNPLMLFDGRNKAQNGWFVVRSLIPAGRSGEVVRWELDVQADPDWIRKPVIGFSQAGYHPAQPKRAVIELDSNDKPHDHARLLKIEPDGKKSTALDAAVDSWGEYLRYRYVTFDFSAVAQPGLYQIEYGDQLSAPFPIDAAAHADIWQPTLDVFLPVQMDHMEVREAYRVWHGRSHLDDALQAPADYEHFDLYAHNAQTDTKFKPFEHIPGLDVGGWYDAGDYDIRTQSQYHTVRNLVHAWEEFGIDRDNTTISQQKRSVQMHRPDGVPDIIQQIEHGTLALIAQHRALGHAIPGIVAAHLYQYPHLGDGSTKTDNRVYARALDPFAEERRVGKMYLPSTVAPPPERRVMNTDGEKSGEFDDRWAFTSNTSALNYGSAAALAAASRALRNYNEKLADECLATAVRVWQYEQQREPNLYHYGNTTGGRLEEEQLAAAVELLISTEDAQYAASVHTLLPQVRERFAFNAVTLAQAIPLMDEDFRDNMQQLARDYREQIRAFERETPYGVPVTRGGWAGAGGVVNFGNTNYWLHKHFPHIVENDLVFRSLDYILGRHPGSNLSLVSGVGAESKLVAYGSNRADFSFIPGGVVPGVLILPPDFPENKENWPFFWGQNEYVITVGASYIFLANAVQALLQPEDI</sequence>
<protein>
    <submittedName>
        <fullName evidence="5">Glycoside hydrolase</fullName>
    </submittedName>
</protein>
<dbReference type="InterPro" id="IPR008928">
    <property type="entry name" value="6-hairpin_glycosidase_sf"/>
</dbReference>
<name>A0ABY2UE86_9GAMM</name>
<reference evidence="5 6" key="1">
    <citation type="submission" date="2019-05" db="EMBL/GenBank/DDBJ databases">
        <title>Microbulbifer harenosus sp. nov., an alginate-degrading bacterium isolated from coastal sand.</title>
        <authorList>
            <person name="Huang H."/>
            <person name="Mo K."/>
            <person name="Bao S."/>
        </authorList>
    </citation>
    <scope>NUCLEOTIDE SEQUENCE [LARGE SCALE GENOMIC DNA]</scope>
    <source>
        <strain evidence="5 6">HB161719</strain>
    </source>
</reference>
<dbReference type="Gene3D" id="1.50.10.10">
    <property type="match status" value="1"/>
</dbReference>
<dbReference type="GO" id="GO:0016787">
    <property type="term" value="F:hydrolase activity"/>
    <property type="evidence" value="ECO:0007669"/>
    <property type="project" value="UniProtKB-KW"/>
</dbReference>
<comment type="similarity">
    <text evidence="1">Belongs to the glycosyl hydrolase 9 (cellulase E) family.</text>
</comment>
<dbReference type="SUPFAM" id="SSF48208">
    <property type="entry name" value="Six-hairpin glycosidases"/>
    <property type="match status" value="1"/>
</dbReference>
<evidence type="ECO:0000313" key="6">
    <source>
        <dbReference type="Proteomes" id="UP000306791"/>
    </source>
</evidence>
<dbReference type="InterPro" id="IPR013783">
    <property type="entry name" value="Ig-like_fold"/>
</dbReference>
<comment type="caution">
    <text evidence="5">The sequence shown here is derived from an EMBL/GenBank/DDBJ whole genome shotgun (WGS) entry which is preliminary data.</text>
</comment>
<proteinExistence type="inferred from homology"/>